<dbReference type="Proteomes" id="UP000295277">
    <property type="component" value="Unassembled WGS sequence"/>
</dbReference>
<keyword evidence="7" id="KW-1185">Reference proteome</keyword>
<evidence type="ECO:0000313" key="6">
    <source>
        <dbReference type="EMBL" id="TCM87546.1"/>
    </source>
</evidence>
<dbReference type="Gene3D" id="3.90.1720.10">
    <property type="entry name" value="endopeptidase domain like (from Nostoc punctiforme)"/>
    <property type="match status" value="1"/>
</dbReference>
<protein>
    <submittedName>
        <fullName evidence="6">NlpC/P60 family protein</fullName>
    </submittedName>
</protein>
<dbReference type="PANTHER" id="PTHR47359">
    <property type="entry name" value="PEPTIDOGLYCAN DL-ENDOPEPTIDASE CWLO"/>
    <property type="match status" value="1"/>
</dbReference>
<organism evidence="6 7">
    <name type="scientific">Rhodovulum steppense</name>
    <dbReference type="NCBI Taxonomy" id="540251"/>
    <lineage>
        <taxon>Bacteria</taxon>
        <taxon>Pseudomonadati</taxon>
        <taxon>Pseudomonadota</taxon>
        <taxon>Alphaproteobacteria</taxon>
        <taxon>Rhodobacterales</taxon>
        <taxon>Paracoccaceae</taxon>
        <taxon>Rhodovulum</taxon>
    </lineage>
</organism>
<dbReference type="InterPro" id="IPR041382">
    <property type="entry name" value="SH3_16"/>
</dbReference>
<keyword evidence="3" id="KW-0378">Hydrolase</keyword>
<evidence type="ECO:0000259" key="5">
    <source>
        <dbReference type="PROSITE" id="PS51935"/>
    </source>
</evidence>
<dbReference type="Pfam" id="PF00877">
    <property type="entry name" value="NLPC_P60"/>
    <property type="match status" value="1"/>
</dbReference>
<keyword evidence="2" id="KW-0645">Protease</keyword>
<proteinExistence type="inferred from homology"/>
<feature type="domain" description="NlpC/P60" evidence="5">
    <location>
        <begin position="153"/>
        <end position="276"/>
    </location>
</feature>
<dbReference type="Pfam" id="PF18348">
    <property type="entry name" value="SH3_16"/>
    <property type="match status" value="1"/>
</dbReference>
<evidence type="ECO:0000313" key="7">
    <source>
        <dbReference type="Proteomes" id="UP000295277"/>
    </source>
</evidence>
<evidence type="ECO:0000256" key="1">
    <source>
        <dbReference type="ARBA" id="ARBA00007074"/>
    </source>
</evidence>
<dbReference type="PROSITE" id="PS51935">
    <property type="entry name" value="NLPC_P60"/>
    <property type="match status" value="1"/>
</dbReference>
<sequence>MSDRRETPANARVAALHLRGKVAAERFVAPIRHRVIPPLTDLLRAPGGPRERQLVHGEAFEVLDTHEGHAFGWAARDGYVGYIGAAALSDGLPEPSHAVAAPATHAYPAPDLKCPEICALSFGTQIRVTAESGDFCETAEGWFLPRPHLRALDAPFADPVAVAELFLGVPYLWGGNSIRGIDCSGLVQAAFLACGRACPGDSDQQARALGAPLPPDSPPRRGDLIFWTGHVALVADPLTLIHATAHAMSVVREPIIGALSRIAAMGGGAPSAHRRP</sequence>
<dbReference type="InterPro" id="IPR038765">
    <property type="entry name" value="Papain-like_cys_pep_sf"/>
</dbReference>
<dbReference type="RefSeq" id="WP_132693314.1">
    <property type="nucleotide sequence ID" value="NZ_SLVM01000002.1"/>
</dbReference>
<dbReference type="InterPro" id="IPR000064">
    <property type="entry name" value="NLP_P60_dom"/>
</dbReference>
<evidence type="ECO:0000256" key="4">
    <source>
        <dbReference type="ARBA" id="ARBA00022807"/>
    </source>
</evidence>
<keyword evidence="4" id="KW-0788">Thiol protease</keyword>
<gene>
    <name evidence="6" type="ORF">EV216_10299</name>
</gene>
<evidence type="ECO:0000256" key="3">
    <source>
        <dbReference type="ARBA" id="ARBA00022801"/>
    </source>
</evidence>
<dbReference type="AlphaFoldDB" id="A0A4R1Z2E1"/>
<accession>A0A4R1Z2E1</accession>
<dbReference type="SUPFAM" id="SSF54001">
    <property type="entry name" value="Cysteine proteinases"/>
    <property type="match status" value="1"/>
</dbReference>
<dbReference type="OrthoDB" id="9813368at2"/>
<dbReference type="EMBL" id="SLVM01000002">
    <property type="protein sequence ID" value="TCM87546.1"/>
    <property type="molecule type" value="Genomic_DNA"/>
</dbReference>
<dbReference type="InterPro" id="IPR051794">
    <property type="entry name" value="PG_Endopeptidase_C40"/>
</dbReference>
<dbReference type="GO" id="GO:0006508">
    <property type="term" value="P:proteolysis"/>
    <property type="evidence" value="ECO:0007669"/>
    <property type="project" value="UniProtKB-KW"/>
</dbReference>
<dbReference type="PANTHER" id="PTHR47359:SF3">
    <property type="entry name" value="NLP_P60 DOMAIN-CONTAINING PROTEIN-RELATED"/>
    <property type="match status" value="1"/>
</dbReference>
<reference evidence="6 7" key="1">
    <citation type="submission" date="2019-03" db="EMBL/GenBank/DDBJ databases">
        <title>Genomic Encyclopedia of Type Strains, Phase IV (KMG-IV): sequencing the most valuable type-strain genomes for metagenomic binning, comparative biology and taxonomic classification.</title>
        <authorList>
            <person name="Goeker M."/>
        </authorList>
    </citation>
    <scope>NUCLEOTIDE SEQUENCE [LARGE SCALE GENOMIC DNA]</scope>
    <source>
        <strain evidence="6 7">DSM 21153</strain>
    </source>
</reference>
<comment type="similarity">
    <text evidence="1">Belongs to the peptidase C40 family.</text>
</comment>
<name>A0A4R1Z2E1_9RHOB</name>
<comment type="caution">
    <text evidence="6">The sequence shown here is derived from an EMBL/GenBank/DDBJ whole genome shotgun (WGS) entry which is preliminary data.</text>
</comment>
<evidence type="ECO:0000256" key="2">
    <source>
        <dbReference type="ARBA" id="ARBA00022670"/>
    </source>
</evidence>
<dbReference type="GO" id="GO:0008234">
    <property type="term" value="F:cysteine-type peptidase activity"/>
    <property type="evidence" value="ECO:0007669"/>
    <property type="project" value="UniProtKB-KW"/>
</dbReference>